<evidence type="ECO:0000313" key="9">
    <source>
        <dbReference type="EMBL" id="KAK9804522.1"/>
    </source>
</evidence>
<dbReference type="InterPro" id="IPR024931">
    <property type="entry name" value="Importin_alpha"/>
</dbReference>
<feature type="compositionally biased region" description="Basic and acidic residues" evidence="7">
    <location>
        <begin position="18"/>
        <end position="46"/>
    </location>
</feature>
<dbReference type="GO" id="GO:0061608">
    <property type="term" value="F:nuclear import signal receptor activity"/>
    <property type="evidence" value="ECO:0007669"/>
    <property type="project" value="InterPro"/>
</dbReference>
<dbReference type="FunFam" id="1.25.10.10:FF:000040">
    <property type="entry name" value="Importin subunit alpha"/>
    <property type="match status" value="1"/>
</dbReference>
<keyword evidence="3" id="KW-0677">Repeat</keyword>
<dbReference type="GO" id="GO:0006606">
    <property type="term" value="P:protein import into nucleus"/>
    <property type="evidence" value="ECO:0007669"/>
    <property type="project" value="InterPro"/>
</dbReference>
<dbReference type="InterPro" id="IPR000225">
    <property type="entry name" value="Armadillo"/>
</dbReference>
<evidence type="ECO:0000256" key="2">
    <source>
        <dbReference type="ARBA" id="ARBA00022448"/>
    </source>
</evidence>
<dbReference type="InterPro" id="IPR032413">
    <property type="entry name" value="Arm_3"/>
</dbReference>
<keyword evidence="2 5" id="KW-0813">Transport</keyword>
<organism evidence="9 10">
    <name type="scientific">Symbiochloris irregularis</name>
    <dbReference type="NCBI Taxonomy" id="706552"/>
    <lineage>
        <taxon>Eukaryota</taxon>
        <taxon>Viridiplantae</taxon>
        <taxon>Chlorophyta</taxon>
        <taxon>core chlorophytes</taxon>
        <taxon>Trebouxiophyceae</taxon>
        <taxon>Trebouxiales</taxon>
        <taxon>Trebouxiaceae</taxon>
        <taxon>Symbiochloris</taxon>
    </lineage>
</organism>
<evidence type="ECO:0000256" key="4">
    <source>
        <dbReference type="ARBA" id="ARBA00022927"/>
    </source>
</evidence>
<keyword evidence="4 5" id="KW-0653">Protein transport</keyword>
<evidence type="ECO:0000256" key="1">
    <source>
        <dbReference type="ARBA" id="ARBA00010394"/>
    </source>
</evidence>
<dbReference type="SMART" id="SM00185">
    <property type="entry name" value="ARM"/>
    <property type="match status" value="8"/>
</dbReference>
<dbReference type="Pfam" id="PF00514">
    <property type="entry name" value="Arm"/>
    <property type="match status" value="8"/>
</dbReference>
<dbReference type="PANTHER" id="PTHR23316">
    <property type="entry name" value="IMPORTIN ALPHA"/>
    <property type="match status" value="1"/>
</dbReference>
<dbReference type="GO" id="GO:0005737">
    <property type="term" value="C:cytoplasm"/>
    <property type="evidence" value="ECO:0007669"/>
    <property type="project" value="InterPro"/>
</dbReference>
<protein>
    <recommendedName>
        <fullName evidence="5">Importin subunit alpha</fullName>
    </recommendedName>
</protein>
<evidence type="ECO:0000256" key="5">
    <source>
        <dbReference type="PIRNR" id="PIRNR005673"/>
    </source>
</evidence>
<evidence type="ECO:0000313" key="10">
    <source>
        <dbReference type="Proteomes" id="UP001465755"/>
    </source>
</evidence>
<feature type="repeat" description="ARM" evidence="6">
    <location>
        <begin position="161"/>
        <end position="189"/>
    </location>
</feature>
<comment type="caution">
    <text evidence="9">The sequence shown here is derived from an EMBL/GenBank/DDBJ whole genome shotgun (WGS) entry which is preliminary data.</text>
</comment>
<dbReference type="Gene3D" id="1.20.5.690">
    <property type="entry name" value="Importin-alpha, importin-beta-binding domain"/>
    <property type="match status" value="1"/>
</dbReference>
<accession>A0AAW1P919</accession>
<sequence length="551" mass="60131">MSLRPDAKGDRRKKGFKKGVDIDDARRKRSEDIIAQRKSTRDENLQKKRAVFDSAGSMATMEDSTRGPAAMQQKLESLPFMVQGLYSENPQQQLEATIQFRKLLSIERNPPIEEVIAHNVIPRFVQFLQQSEPQLQFEAAWALTNVASGTSEHTRVVIESGSVPIFVQLLSSPSDDVREQAVWALGNIAGDSPMCRDMVLEQRALVPLLEQLKDSSKLSMQRNATWTLSNFCRGKPQPAFEQTKLALPTLARLIHSQDEEVLTDACWALSYLSDGTNDKIQEVISAGVCRRLVELLLNSSPSVLVPALRTVGNIVTGNDTQTQTIINCGALGCLLHLLNTSHKKSIKKEACWTISNITAGTKEQIQAVIDANIMQPLAHLLAMAEFDIRKEAAWAISNATSGGTQPQIKFLVSAGCIKPLCDLLTCADVRIITVALEGLENILKVGEMEKGTDPTAGNPYAALIDEADGLDKIEELQNHNNEEIYEKAVNILETFFDVEEGEVENLAPGVDASQGTYTFGGGGNVGQGAVMTDGFGNGSTQGNFTFGTTPM</sequence>
<feature type="domain" description="IBB" evidence="8">
    <location>
        <begin position="1"/>
        <end position="58"/>
    </location>
</feature>
<evidence type="ECO:0000256" key="6">
    <source>
        <dbReference type="PROSITE-ProRule" id="PRU00259"/>
    </source>
</evidence>
<comment type="similarity">
    <text evidence="1 5">Belongs to the importin alpha family.</text>
</comment>
<dbReference type="InterPro" id="IPR036975">
    <property type="entry name" value="Importin-a_IBB_sf"/>
</dbReference>
<dbReference type="PROSITE" id="PS50176">
    <property type="entry name" value="ARM_REPEAT"/>
    <property type="match status" value="3"/>
</dbReference>
<dbReference type="InterPro" id="IPR002652">
    <property type="entry name" value="Importin-a_IBB"/>
</dbReference>
<dbReference type="AlphaFoldDB" id="A0AAW1P919"/>
<dbReference type="Gene3D" id="1.25.10.10">
    <property type="entry name" value="Leucine-rich Repeat Variant"/>
    <property type="match status" value="1"/>
</dbReference>
<evidence type="ECO:0000256" key="3">
    <source>
        <dbReference type="ARBA" id="ARBA00022737"/>
    </source>
</evidence>
<dbReference type="Pfam" id="PF01749">
    <property type="entry name" value="IBB"/>
    <property type="match status" value="1"/>
</dbReference>
<dbReference type="Pfam" id="PF16186">
    <property type="entry name" value="Arm_3"/>
    <property type="match status" value="1"/>
</dbReference>
<gene>
    <name evidence="9" type="ORF">WJX73_004103</name>
</gene>
<name>A0AAW1P919_9CHLO</name>
<proteinExistence type="inferred from homology"/>
<dbReference type="Proteomes" id="UP001465755">
    <property type="component" value="Unassembled WGS sequence"/>
</dbReference>
<dbReference type="PIRSF" id="PIRSF005673">
    <property type="entry name" value="Importin_alpha"/>
    <property type="match status" value="1"/>
</dbReference>
<dbReference type="InterPro" id="IPR011989">
    <property type="entry name" value="ARM-like"/>
</dbReference>
<dbReference type="PROSITE" id="PS51214">
    <property type="entry name" value="IBB"/>
    <property type="match status" value="1"/>
</dbReference>
<dbReference type="EMBL" id="JALJOQ010000050">
    <property type="protein sequence ID" value="KAK9804522.1"/>
    <property type="molecule type" value="Genomic_DNA"/>
</dbReference>
<feature type="repeat" description="ARM" evidence="6">
    <location>
        <begin position="245"/>
        <end position="287"/>
    </location>
</feature>
<evidence type="ECO:0000259" key="8">
    <source>
        <dbReference type="PROSITE" id="PS51214"/>
    </source>
</evidence>
<dbReference type="SUPFAM" id="SSF48371">
    <property type="entry name" value="ARM repeat"/>
    <property type="match status" value="1"/>
</dbReference>
<dbReference type="InterPro" id="IPR016024">
    <property type="entry name" value="ARM-type_fold"/>
</dbReference>
<reference evidence="9 10" key="1">
    <citation type="journal article" date="2024" name="Nat. Commun.">
        <title>Phylogenomics reveals the evolutionary origins of lichenization in chlorophyte algae.</title>
        <authorList>
            <person name="Puginier C."/>
            <person name="Libourel C."/>
            <person name="Otte J."/>
            <person name="Skaloud P."/>
            <person name="Haon M."/>
            <person name="Grisel S."/>
            <person name="Petersen M."/>
            <person name="Berrin J.G."/>
            <person name="Delaux P.M."/>
            <person name="Dal Grande F."/>
            <person name="Keller J."/>
        </authorList>
    </citation>
    <scope>NUCLEOTIDE SEQUENCE [LARGE SCALE GENOMIC DNA]</scope>
    <source>
        <strain evidence="9 10">SAG 2036</strain>
    </source>
</reference>
<evidence type="ECO:0000256" key="7">
    <source>
        <dbReference type="SAM" id="MobiDB-lite"/>
    </source>
</evidence>
<keyword evidence="10" id="KW-1185">Reference proteome</keyword>
<feature type="repeat" description="ARM" evidence="6">
    <location>
        <begin position="119"/>
        <end position="161"/>
    </location>
</feature>
<feature type="region of interest" description="Disordered" evidence="7">
    <location>
        <begin position="1"/>
        <end position="70"/>
    </location>
</feature>